<comment type="caution">
    <text evidence="1">The sequence shown here is derived from an EMBL/GenBank/DDBJ whole genome shotgun (WGS) entry which is preliminary data.</text>
</comment>
<keyword evidence="2" id="KW-1185">Reference proteome</keyword>
<reference evidence="1" key="1">
    <citation type="submission" date="2013-08" db="EMBL/GenBank/DDBJ databases">
        <title>Gene expansion shapes genome architecture in the human pathogen Lichtheimia corymbifera: an evolutionary genomics analysis in the ancient terrestrial Mucorales (Mucoromycotina).</title>
        <authorList>
            <person name="Schwartze V.U."/>
            <person name="Winter S."/>
            <person name="Shelest E."/>
            <person name="Marcet-Houben M."/>
            <person name="Horn F."/>
            <person name="Wehner S."/>
            <person name="Hoffmann K."/>
            <person name="Riege K."/>
            <person name="Sammeth M."/>
            <person name="Nowrousian M."/>
            <person name="Valiante V."/>
            <person name="Linde J."/>
            <person name="Jacobsen I.D."/>
            <person name="Marz M."/>
            <person name="Brakhage A.A."/>
            <person name="Gabaldon T."/>
            <person name="Bocker S."/>
            <person name="Voigt K."/>
        </authorList>
    </citation>
    <scope>NUCLEOTIDE SEQUENCE [LARGE SCALE GENOMIC DNA]</scope>
    <source>
        <strain evidence="1">FSU 9682</strain>
    </source>
</reference>
<protein>
    <submittedName>
        <fullName evidence="1">Uncharacterized protein</fullName>
    </submittedName>
</protein>
<evidence type="ECO:0000313" key="1">
    <source>
        <dbReference type="EMBL" id="CDH48708.1"/>
    </source>
</evidence>
<proteinExistence type="predicted"/>
<organism evidence="1 2">
    <name type="scientific">Lichtheimia corymbifera JMRC:FSU:9682</name>
    <dbReference type="NCBI Taxonomy" id="1263082"/>
    <lineage>
        <taxon>Eukaryota</taxon>
        <taxon>Fungi</taxon>
        <taxon>Fungi incertae sedis</taxon>
        <taxon>Mucoromycota</taxon>
        <taxon>Mucoromycotina</taxon>
        <taxon>Mucoromycetes</taxon>
        <taxon>Mucorales</taxon>
        <taxon>Lichtheimiaceae</taxon>
        <taxon>Lichtheimia</taxon>
    </lineage>
</organism>
<dbReference type="AlphaFoldDB" id="A0A068REW5"/>
<dbReference type="EMBL" id="CBTN010000001">
    <property type="protein sequence ID" value="CDH48708.1"/>
    <property type="molecule type" value="Genomic_DNA"/>
</dbReference>
<accession>A0A068REW5</accession>
<evidence type="ECO:0000313" key="2">
    <source>
        <dbReference type="Proteomes" id="UP000027586"/>
    </source>
</evidence>
<dbReference type="Proteomes" id="UP000027586">
    <property type="component" value="Unassembled WGS sequence"/>
</dbReference>
<gene>
    <name evidence="1" type="ORF">LCOR_00479.1</name>
</gene>
<dbReference type="VEuPathDB" id="FungiDB:LCOR_00479.1"/>
<name>A0A068REW5_9FUNG</name>
<sequence>MDDKALSWISDAAKQKSKCQYHVISDYQRNVWLPCIPSCHVSSSTIQTNIAHAQLEYIQHINTPYYFYSIYNTNYRILI</sequence>